<reference evidence="6 7" key="1">
    <citation type="journal article" date="2012" name="Science">
        <title>The Paleozoic origin of enzymatic lignin decomposition reconstructed from 31 fungal genomes.</title>
        <authorList>
            <person name="Floudas D."/>
            <person name="Binder M."/>
            <person name="Riley R."/>
            <person name="Barry K."/>
            <person name="Blanchette R.A."/>
            <person name="Henrissat B."/>
            <person name="Martinez A.T."/>
            <person name="Otillar R."/>
            <person name="Spatafora J.W."/>
            <person name="Yadav J.S."/>
            <person name="Aerts A."/>
            <person name="Benoit I."/>
            <person name="Boyd A."/>
            <person name="Carlson A."/>
            <person name="Copeland A."/>
            <person name="Coutinho P.M."/>
            <person name="de Vries R.P."/>
            <person name="Ferreira P."/>
            <person name="Findley K."/>
            <person name="Foster B."/>
            <person name="Gaskell J."/>
            <person name="Glotzer D."/>
            <person name="Gorecki P."/>
            <person name="Heitman J."/>
            <person name="Hesse C."/>
            <person name="Hori C."/>
            <person name="Igarashi K."/>
            <person name="Jurgens J.A."/>
            <person name="Kallen N."/>
            <person name="Kersten P."/>
            <person name="Kohler A."/>
            <person name="Kuees U."/>
            <person name="Kumar T.K.A."/>
            <person name="Kuo A."/>
            <person name="LaButti K."/>
            <person name="Larrondo L.F."/>
            <person name="Lindquist E."/>
            <person name="Ling A."/>
            <person name="Lombard V."/>
            <person name="Lucas S."/>
            <person name="Lundell T."/>
            <person name="Martin R."/>
            <person name="McLaughlin D.J."/>
            <person name="Morgenstern I."/>
            <person name="Morin E."/>
            <person name="Murat C."/>
            <person name="Nagy L.G."/>
            <person name="Nolan M."/>
            <person name="Ohm R.A."/>
            <person name="Patyshakuliyeva A."/>
            <person name="Rokas A."/>
            <person name="Ruiz-Duenas F.J."/>
            <person name="Sabat G."/>
            <person name="Salamov A."/>
            <person name="Samejima M."/>
            <person name="Schmutz J."/>
            <person name="Slot J.C."/>
            <person name="St John F."/>
            <person name="Stenlid J."/>
            <person name="Sun H."/>
            <person name="Sun S."/>
            <person name="Syed K."/>
            <person name="Tsang A."/>
            <person name="Wiebenga A."/>
            <person name="Young D."/>
            <person name="Pisabarro A."/>
            <person name="Eastwood D.C."/>
            <person name="Martin F."/>
            <person name="Cullen D."/>
            <person name="Grigoriev I.V."/>
            <person name="Hibbett D.S."/>
        </authorList>
    </citation>
    <scope>NUCLEOTIDE SEQUENCE [LARGE SCALE GENOMIC DNA]</scope>
    <source>
        <strain evidence="6 7">DJM-731 SS1</strain>
    </source>
</reference>
<dbReference type="GO" id="GO:0008168">
    <property type="term" value="F:methyltransferase activity"/>
    <property type="evidence" value="ECO:0007669"/>
    <property type="project" value="UniProtKB-KW"/>
</dbReference>
<dbReference type="PANTHER" id="PTHR43667:SF2">
    <property type="entry name" value="FATTY ACID C-METHYL TRANSFERASE"/>
    <property type="match status" value="1"/>
</dbReference>
<keyword evidence="4" id="KW-0949">S-adenosyl-L-methionine</keyword>
<evidence type="ECO:0000256" key="4">
    <source>
        <dbReference type="ARBA" id="ARBA00022691"/>
    </source>
</evidence>
<dbReference type="EMBL" id="JH795873">
    <property type="protein sequence ID" value="EJT98547.1"/>
    <property type="molecule type" value="Genomic_DNA"/>
</dbReference>
<comment type="similarity">
    <text evidence="1">Belongs to the CFA/CMAS family.</text>
</comment>
<dbReference type="RefSeq" id="XP_040625445.1">
    <property type="nucleotide sequence ID" value="XM_040773731.1"/>
</dbReference>
<dbReference type="OMA" id="WGGLAEF"/>
<dbReference type="Proteomes" id="UP000030653">
    <property type="component" value="Unassembled WGS sequence"/>
</dbReference>
<dbReference type="STRING" id="1858805.M5G466"/>
<organism evidence="6 7">
    <name type="scientific">Dacryopinax primogenitus (strain DJM 731)</name>
    <name type="common">Brown rot fungus</name>
    <dbReference type="NCBI Taxonomy" id="1858805"/>
    <lineage>
        <taxon>Eukaryota</taxon>
        <taxon>Fungi</taxon>
        <taxon>Dikarya</taxon>
        <taxon>Basidiomycota</taxon>
        <taxon>Agaricomycotina</taxon>
        <taxon>Dacrymycetes</taxon>
        <taxon>Dacrymycetales</taxon>
        <taxon>Dacrymycetaceae</taxon>
        <taxon>Dacryopinax</taxon>
    </lineage>
</organism>
<dbReference type="GO" id="GO:0032259">
    <property type="term" value="P:methylation"/>
    <property type="evidence" value="ECO:0007669"/>
    <property type="project" value="UniProtKB-KW"/>
</dbReference>
<dbReference type="AlphaFoldDB" id="M5G466"/>
<evidence type="ECO:0000313" key="7">
    <source>
        <dbReference type="Proteomes" id="UP000030653"/>
    </source>
</evidence>
<proteinExistence type="inferred from homology"/>
<keyword evidence="5" id="KW-0443">Lipid metabolism</keyword>
<evidence type="ECO:0000256" key="1">
    <source>
        <dbReference type="ARBA" id="ARBA00010815"/>
    </source>
</evidence>
<dbReference type="OrthoDB" id="8300214at2759"/>
<dbReference type="InterPro" id="IPR050723">
    <property type="entry name" value="CFA/CMAS"/>
</dbReference>
<dbReference type="InterPro" id="IPR029063">
    <property type="entry name" value="SAM-dependent_MTases_sf"/>
</dbReference>
<keyword evidence="3" id="KW-0808">Transferase</keyword>
<dbReference type="GO" id="GO:0008610">
    <property type="term" value="P:lipid biosynthetic process"/>
    <property type="evidence" value="ECO:0007669"/>
    <property type="project" value="InterPro"/>
</dbReference>
<dbReference type="GeneID" id="63688793"/>
<name>M5G466_DACPD</name>
<dbReference type="Gene3D" id="3.40.50.150">
    <property type="entry name" value="Vaccinia Virus protein VP39"/>
    <property type="match status" value="1"/>
</dbReference>
<keyword evidence="2" id="KW-0489">Methyltransferase</keyword>
<gene>
    <name evidence="6" type="ORF">DACRYDRAFT_24553</name>
</gene>
<dbReference type="Pfam" id="PF02353">
    <property type="entry name" value="CMAS"/>
    <property type="match status" value="1"/>
</dbReference>
<dbReference type="PIRSF" id="PIRSF003085">
    <property type="entry name" value="CMAS"/>
    <property type="match status" value="1"/>
</dbReference>
<dbReference type="HOGENOM" id="CLU_026434_0_0_1"/>
<evidence type="ECO:0000256" key="3">
    <source>
        <dbReference type="ARBA" id="ARBA00022679"/>
    </source>
</evidence>
<dbReference type="CDD" id="cd02440">
    <property type="entry name" value="AdoMet_MTases"/>
    <property type="match status" value="1"/>
</dbReference>
<protein>
    <submittedName>
        <fullName evidence="6">Cyclopropane-fatty-acyl-phospholipid synthase</fullName>
    </submittedName>
</protein>
<dbReference type="InterPro" id="IPR003333">
    <property type="entry name" value="CMAS"/>
</dbReference>
<dbReference type="PANTHER" id="PTHR43667">
    <property type="entry name" value="CYCLOPROPANE-FATTY-ACYL-PHOSPHOLIPID SYNTHASE"/>
    <property type="match status" value="1"/>
</dbReference>
<dbReference type="SUPFAM" id="SSF53335">
    <property type="entry name" value="S-adenosyl-L-methionine-dependent methyltransferases"/>
    <property type="match status" value="1"/>
</dbReference>
<keyword evidence="7" id="KW-1185">Reference proteome</keyword>
<sequence>MASTVDIIASPSLHKAGLSDSLWRRVARVAMRPLDSLAESLVVGFLGGLTRGQLRIITPATVYNFPTEEAEGKIHLGVYDVVGDTTDIHATITVRNENFWLRVLTTSDLGFAEAYMMGEIDVDDLTSLFMLFIYNRDSLASVSSFKSYLSYIPTFGSRKLLDLTASLATLDNAKANVSAHYDMSNRMFEAFLSSDMTYSCGLFESIDEDLMECRKGEELLGLDPLERAQLRKLRHIYNKADIRDGHRVLEIGTGWGSFSIFAATLSKCTIDTVTLSEQQAALARARIARAGLEERIHVHVMDYRNIPSEWESQFDRFVSIEMMEHVGAEYMDTYWGMVNRMLKKNGAGVVQVSTLPDARMKAYSKDVDFIRKWIFPGGFLPSASLLLSTLNSGSEGRLVVESVGNIGPHYSRTLREWQRRFLTTFESVVVPELRQQYNVARAECESFKRKWNYYFSYCEAGFSTRTLGCHIISFTREGNIELGCDVRCDEDI</sequence>
<evidence type="ECO:0000256" key="5">
    <source>
        <dbReference type="ARBA" id="ARBA00023098"/>
    </source>
</evidence>
<accession>M5G466</accession>
<evidence type="ECO:0000313" key="6">
    <source>
        <dbReference type="EMBL" id="EJT98547.1"/>
    </source>
</evidence>
<evidence type="ECO:0000256" key="2">
    <source>
        <dbReference type="ARBA" id="ARBA00022603"/>
    </source>
</evidence>